<protein>
    <submittedName>
        <fullName evidence="4">3-isopropylmalate dehydrogenase</fullName>
    </submittedName>
</protein>
<dbReference type="GO" id="GO:0004449">
    <property type="term" value="F:isocitrate dehydrogenase (NAD+) activity"/>
    <property type="evidence" value="ECO:0007669"/>
    <property type="project" value="TreeGrafter"/>
</dbReference>
<dbReference type="EMBL" id="SORI01000012">
    <property type="protein sequence ID" value="TDY59536.1"/>
    <property type="molecule type" value="Genomic_DNA"/>
</dbReference>
<evidence type="ECO:0000313" key="5">
    <source>
        <dbReference type="Proteomes" id="UP000295066"/>
    </source>
</evidence>
<name>A0A4R8M7F3_9BACT</name>
<comment type="caution">
    <text evidence="4">The sequence shown here is derived from an EMBL/GenBank/DDBJ whole genome shotgun (WGS) entry which is preliminary data.</text>
</comment>
<evidence type="ECO:0000256" key="1">
    <source>
        <dbReference type="ARBA" id="ARBA00007769"/>
    </source>
</evidence>
<dbReference type="GO" id="GO:0006102">
    <property type="term" value="P:isocitrate metabolic process"/>
    <property type="evidence" value="ECO:0007669"/>
    <property type="project" value="TreeGrafter"/>
</dbReference>
<dbReference type="Gene3D" id="3.40.718.10">
    <property type="entry name" value="Isopropylmalate Dehydrogenase"/>
    <property type="match status" value="1"/>
</dbReference>
<organism evidence="4 5">
    <name type="scientific">Aminivibrio pyruvatiphilus</name>
    <dbReference type="NCBI Taxonomy" id="1005740"/>
    <lineage>
        <taxon>Bacteria</taxon>
        <taxon>Thermotogati</taxon>
        <taxon>Synergistota</taxon>
        <taxon>Synergistia</taxon>
        <taxon>Synergistales</taxon>
        <taxon>Aminobacteriaceae</taxon>
        <taxon>Aminivibrio</taxon>
    </lineage>
</organism>
<evidence type="ECO:0000313" key="4">
    <source>
        <dbReference type="EMBL" id="TDY59536.1"/>
    </source>
</evidence>
<dbReference type="Pfam" id="PF00180">
    <property type="entry name" value="Iso_dh"/>
    <property type="match status" value="1"/>
</dbReference>
<dbReference type="InterPro" id="IPR024084">
    <property type="entry name" value="IsoPropMal-DH-like_dom"/>
</dbReference>
<feature type="domain" description="Isopropylmalate dehydrogenase-like" evidence="3">
    <location>
        <begin position="5"/>
        <end position="353"/>
    </location>
</feature>
<dbReference type="GO" id="GO:0051287">
    <property type="term" value="F:NAD binding"/>
    <property type="evidence" value="ECO:0007669"/>
    <property type="project" value="InterPro"/>
</dbReference>
<dbReference type="SUPFAM" id="SSF53659">
    <property type="entry name" value="Isocitrate/Isopropylmalate dehydrogenase-like"/>
    <property type="match status" value="1"/>
</dbReference>
<dbReference type="PANTHER" id="PTHR11835">
    <property type="entry name" value="DECARBOXYLATING DEHYDROGENASES-ISOCITRATE, ISOPROPYLMALATE, TARTRATE"/>
    <property type="match status" value="1"/>
</dbReference>
<dbReference type="SMART" id="SM01329">
    <property type="entry name" value="Iso_dh"/>
    <property type="match status" value="1"/>
</dbReference>
<proteinExistence type="inferred from homology"/>
<dbReference type="Proteomes" id="UP000295066">
    <property type="component" value="Unassembled WGS sequence"/>
</dbReference>
<keyword evidence="2" id="KW-0560">Oxidoreductase</keyword>
<dbReference type="PROSITE" id="PS00470">
    <property type="entry name" value="IDH_IMDH"/>
    <property type="match status" value="1"/>
</dbReference>
<dbReference type="InterPro" id="IPR019818">
    <property type="entry name" value="IsoCit/isopropylmalate_DH_CS"/>
</dbReference>
<comment type="similarity">
    <text evidence="1">Belongs to the isocitrate and isopropylmalate dehydrogenases family.</text>
</comment>
<gene>
    <name evidence="4" type="ORF">C8D99_11244</name>
</gene>
<keyword evidence="5" id="KW-1185">Reference proteome</keyword>
<evidence type="ECO:0000256" key="2">
    <source>
        <dbReference type="ARBA" id="ARBA00023002"/>
    </source>
</evidence>
<dbReference type="RefSeq" id="WP_133957930.1">
    <property type="nucleotide sequence ID" value="NZ_SORI01000012.1"/>
</dbReference>
<dbReference type="GO" id="GO:0000287">
    <property type="term" value="F:magnesium ion binding"/>
    <property type="evidence" value="ECO:0007669"/>
    <property type="project" value="InterPro"/>
</dbReference>
<reference evidence="4 5" key="1">
    <citation type="submission" date="2019-03" db="EMBL/GenBank/DDBJ databases">
        <title>Genomic Encyclopedia of Type Strains, Phase IV (KMG-IV): sequencing the most valuable type-strain genomes for metagenomic binning, comparative biology and taxonomic classification.</title>
        <authorList>
            <person name="Goeker M."/>
        </authorList>
    </citation>
    <scope>NUCLEOTIDE SEQUENCE [LARGE SCALE GENOMIC DNA]</scope>
    <source>
        <strain evidence="4 5">DSM 25964</strain>
    </source>
</reference>
<evidence type="ECO:0000259" key="3">
    <source>
        <dbReference type="SMART" id="SM01329"/>
    </source>
</evidence>
<dbReference type="OrthoDB" id="9806254at2"/>
<dbReference type="PANTHER" id="PTHR11835:SF34">
    <property type="entry name" value="ISOCITRATE DEHYDROGENASE [NAD] SUBUNIT ALPHA, MITOCHONDRIAL"/>
    <property type="match status" value="1"/>
</dbReference>
<sequence>MAVYKLGILKGDDIGLEVVPEAVKVLNAAVAGFGGVTLDWCELPVGYPSYLKSGETLPASTLEALYGLDGWILGPIGHMAYPKDDPKAINPHPILRRNFDLASNIRPARSHPSLPCLRQDVDLVIIRENNEGFQPDRNMYKGMGECMPTPDMALSLRVITRRNSSMVARTAFELARQRNGKKKVTAIHKNTVFKLGCGLFIDTCTEVSKEYPDVEFGTAVVDTFAMHLVMRPANFDVVVTTNMFGDILSDEAAGLVGGLGMAPGLCVGPRYAMAQATHGSAPDIAGKNIANPYAMIMSAQMLLSWLGNGKGDGEAVQAAGNIEAALGKVLSDKKCVTPDLGGTAGTDAMGDAVCRALAAL</sequence>
<accession>A0A4R8M7F3</accession>
<dbReference type="AlphaFoldDB" id="A0A4R8M7F3"/>
<dbReference type="GO" id="GO:0006099">
    <property type="term" value="P:tricarboxylic acid cycle"/>
    <property type="evidence" value="ECO:0007669"/>
    <property type="project" value="TreeGrafter"/>
</dbReference>